<evidence type="ECO:0000313" key="2">
    <source>
        <dbReference type="Proteomes" id="UP000772196"/>
    </source>
</evidence>
<protein>
    <submittedName>
        <fullName evidence="1">Uncharacterized protein</fullName>
    </submittedName>
</protein>
<keyword evidence="2" id="KW-1185">Reference proteome</keyword>
<dbReference type="EMBL" id="JAAWWP010000020">
    <property type="protein sequence ID" value="NKI44561.1"/>
    <property type="molecule type" value="Genomic_DNA"/>
</dbReference>
<dbReference type="RefSeq" id="WP_168542838.1">
    <property type="nucleotide sequence ID" value="NZ_JAAWWP010000020.1"/>
</dbReference>
<reference evidence="1 2" key="1">
    <citation type="submission" date="2020-04" db="EMBL/GenBank/DDBJ databases">
        <title>Phylogenetic Diversity and Antibacterial Activity against Ralstonia solanacearum of Endophytic Actinomycete Isolated from Moss.</title>
        <authorList>
            <person name="Zhuang X."/>
        </authorList>
    </citation>
    <scope>NUCLEOTIDE SEQUENCE [LARGE SCALE GENOMIC DNA]</scope>
    <source>
        <strain evidence="1 2">LD120</strain>
    </source>
</reference>
<sequence>MSTLMRAPEPCGSWFWDLEDVAEPGLSSALSVADRMCQVLTRQDLLIPLKLEYLWYVLDSGGLNITSTMSLPGSLNDQSLPDRILGSRPVAFPDAQPDDVHIVGPGYWIDDSGSRRKEPLLINLSVSPAPVGLSAELAVHHDIWGFFDFSGQPHPKIFERNSVRLEAALREISEIFQVTPEVGDPTFFGCASEFGIGMPDVTPDGLGPDVTHRL</sequence>
<dbReference type="Proteomes" id="UP000772196">
    <property type="component" value="Unassembled WGS sequence"/>
</dbReference>
<proteinExistence type="predicted"/>
<gene>
    <name evidence="1" type="ORF">HFV08_25585</name>
</gene>
<name>A0ABX1H873_9ACTN</name>
<comment type="caution">
    <text evidence="1">The sequence shown here is derived from an EMBL/GenBank/DDBJ whole genome shotgun (WGS) entry which is preliminary data.</text>
</comment>
<organism evidence="1 2">
    <name type="scientific">Streptomyces physcomitrii</name>
    <dbReference type="NCBI Taxonomy" id="2724184"/>
    <lineage>
        <taxon>Bacteria</taxon>
        <taxon>Bacillati</taxon>
        <taxon>Actinomycetota</taxon>
        <taxon>Actinomycetes</taxon>
        <taxon>Kitasatosporales</taxon>
        <taxon>Streptomycetaceae</taxon>
        <taxon>Streptomyces</taxon>
    </lineage>
</organism>
<evidence type="ECO:0000313" key="1">
    <source>
        <dbReference type="EMBL" id="NKI44561.1"/>
    </source>
</evidence>
<accession>A0ABX1H873</accession>